<feature type="domain" description="Alpha/beta hydrolase fold-3" evidence="3">
    <location>
        <begin position="80"/>
        <end position="281"/>
    </location>
</feature>
<dbReference type="EMBL" id="CP018835">
    <property type="protein sequence ID" value="ASA54557.1"/>
    <property type="molecule type" value="Genomic_DNA"/>
</dbReference>
<dbReference type="InterPro" id="IPR029058">
    <property type="entry name" value="AB_hydrolase_fold"/>
</dbReference>
<accession>A0A1Z2SBR0</accession>
<protein>
    <submittedName>
        <fullName evidence="4">Esterase</fullName>
    </submittedName>
</protein>
<dbReference type="InterPro" id="IPR050300">
    <property type="entry name" value="GDXG_lipolytic_enzyme"/>
</dbReference>
<dbReference type="OrthoDB" id="9806180at2"/>
<dbReference type="KEGG" id="vga:BSQ33_01620"/>
<evidence type="ECO:0000313" key="4">
    <source>
        <dbReference type="EMBL" id="ASA54557.1"/>
    </source>
</evidence>
<evidence type="ECO:0000256" key="1">
    <source>
        <dbReference type="ARBA" id="ARBA00010515"/>
    </source>
</evidence>
<dbReference type="SUPFAM" id="SSF53474">
    <property type="entry name" value="alpha/beta-Hydrolases"/>
    <property type="match status" value="1"/>
</dbReference>
<proteinExistence type="inferred from homology"/>
<evidence type="ECO:0000256" key="2">
    <source>
        <dbReference type="ARBA" id="ARBA00022801"/>
    </source>
</evidence>
<organism evidence="4 5">
    <name type="scientific">Vibrio gazogenes</name>
    <dbReference type="NCBI Taxonomy" id="687"/>
    <lineage>
        <taxon>Bacteria</taxon>
        <taxon>Pseudomonadati</taxon>
        <taxon>Pseudomonadota</taxon>
        <taxon>Gammaproteobacteria</taxon>
        <taxon>Vibrionales</taxon>
        <taxon>Vibrionaceae</taxon>
        <taxon>Vibrio</taxon>
    </lineage>
</organism>
<dbReference type="Gene3D" id="3.40.50.1820">
    <property type="entry name" value="alpha/beta hydrolase"/>
    <property type="match status" value="1"/>
</dbReference>
<name>A0A1Z2SBR0_VIBGA</name>
<sequence>MLSQKAQETLNGWIAAAGPVVDKVLDKSEVSWQETRELYMSGLEALFPALEDVDYQTERMGTVDSLVCVPQNLSEPQRIILYIHGGGYVHGGVAAYKALCGNLAQKLNAKVYIPDYRQAPEHPFPTPIDDVYATYQSLLKQGYHPKDISFVGDSAGGAMVVTIMRKARDAGLPLPSSGVAFSPWADLTHSGQSAVTRDGVDPICNVAFLNQLGRIFLGDELATHPDASPVFANVQGLSPILLQLGENEVMLSDALRLGTNLAEAKVRTSIEVWPGMFHVWHLFAGQQPEADQAIDSAVSFIKNNQTS</sequence>
<dbReference type="RefSeq" id="WP_027694373.1">
    <property type="nucleotide sequence ID" value="NZ_CP018835.1"/>
</dbReference>
<evidence type="ECO:0000313" key="5">
    <source>
        <dbReference type="Proteomes" id="UP000196708"/>
    </source>
</evidence>
<evidence type="ECO:0000259" key="3">
    <source>
        <dbReference type="Pfam" id="PF07859"/>
    </source>
</evidence>
<dbReference type="PANTHER" id="PTHR48081:SF30">
    <property type="entry name" value="ACETYL-HYDROLASE LIPR-RELATED"/>
    <property type="match status" value="1"/>
</dbReference>
<dbReference type="PANTHER" id="PTHR48081">
    <property type="entry name" value="AB HYDROLASE SUPERFAMILY PROTEIN C4A8.06C"/>
    <property type="match status" value="1"/>
</dbReference>
<dbReference type="InterPro" id="IPR013094">
    <property type="entry name" value="AB_hydrolase_3"/>
</dbReference>
<dbReference type="Pfam" id="PF07859">
    <property type="entry name" value="Abhydrolase_3"/>
    <property type="match status" value="1"/>
</dbReference>
<comment type="similarity">
    <text evidence="1">Belongs to the 'GDXG' lipolytic enzyme family.</text>
</comment>
<dbReference type="Proteomes" id="UP000196708">
    <property type="component" value="Chromosome 1"/>
</dbReference>
<gene>
    <name evidence="4" type="ORF">BSQ33_01620</name>
</gene>
<reference evidence="4 5" key="1">
    <citation type="submission" date="2016-12" db="EMBL/GenBank/DDBJ databases">
        <authorList>
            <person name="Song W.-J."/>
            <person name="Kurnit D.M."/>
        </authorList>
    </citation>
    <scope>NUCLEOTIDE SEQUENCE [LARGE SCALE GENOMIC DNA]</scope>
    <source>
        <strain evidence="4 5">ATCC 43942</strain>
    </source>
</reference>
<dbReference type="AlphaFoldDB" id="A0A1Z2SBR0"/>
<dbReference type="GO" id="GO:0004806">
    <property type="term" value="F:triacylglycerol lipase activity"/>
    <property type="evidence" value="ECO:0007669"/>
    <property type="project" value="TreeGrafter"/>
</dbReference>
<keyword evidence="2" id="KW-0378">Hydrolase</keyword>